<evidence type="ECO:0000313" key="12">
    <source>
        <dbReference type="Proteomes" id="UP001075354"/>
    </source>
</evidence>
<evidence type="ECO:0000256" key="1">
    <source>
        <dbReference type="ARBA" id="ARBA00012493"/>
    </source>
</evidence>
<evidence type="ECO:0000259" key="9">
    <source>
        <dbReference type="PROSITE" id="PS50878"/>
    </source>
</evidence>
<dbReference type="InterPro" id="IPR012337">
    <property type="entry name" value="RNaseH-like_sf"/>
</dbReference>
<dbReference type="GO" id="GO:0042575">
    <property type="term" value="C:DNA polymerase complex"/>
    <property type="evidence" value="ECO:0007669"/>
    <property type="project" value="UniProtKB-ARBA"/>
</dbReference>
<dbReference type="PANTHER" id="PTHR37984:SF7">
    <property type="entry name" value="INTEGRASE CATALYTIC DOMAIN-CONTAINING PROTEIN"/>
    <property type="match status" value="1"/>
</dbReference>
<dbReference type="Pfam" id="PF00665">
    <property type="entry name" value="rve"/>
    <property type="match status" value="1"/>
</dbReference>
<organism evidence="11 12">
    <name type="scientific">Megalurothrips usitatus</name>
    <name type="common">bean blossom thrips</name>
    <dbReference type="NCBI Taxonomy" id="439358"/>
    <lineage>
        <taxon>Eukaryota</taxon>
        <taxon>Metazoa</taxon>
        <taxon>Ecdysozoa</taxon>
        <taxon>Arthropoda</taxon>
        <taxon>Hexapoda</taxon>
        <taxon>Insecta</taxon>
        <taxon>Pterygota</taxon>
        <taxon>Neoptera</taxon>
        <taxon>Paraneoptera</taxon>
        <taxon>Thysanoptera</taxon>
        <taxon>Terebrantia</taxon>
        <taxon>Thripoidea</taxon>
        <taxon>Thripidae</taxon>
        <taxon>Megalurothrips</taxon>
    </lineage>
</organism>
<evidence type="ECO:0000256" key="5">
    <source>
        <dbReference type="ARBA" id="ARBA00022759"/>
    </source>
</evidence>
<dbReference type="GO" id="GO:0016787">
    <property type="term" value="F:hydrolase activity"/>
    <property type="evidence" value="ECO:0007669"/>
    <property type="project" value="UniProtKB-KW"/>
</dbReference>
<protein>
    <recommendedName>
        <fullName evidence="1">RNA-directed DNA polymerase</fullName>
        <ecNumber evidence="1">2.7.7.49</ecNumber>
    </recommendedName>
</protein>
<dbReference type="GO" id="GO:0003964">
    <property type="term" value="F:RNA-directed DNA polymerase activity"/>
    <property type="evidence" value="ECO:0007669"/>
    <property type="project" value="UniProtKB-KW"/>
</dbReference>
<gene>
    <name evidence="11" type="ORF">ONE63_010315</name>
</gene>
<dbReference type="CDD" id="cd05481">
    <property type="entry name" value="retropepsin_like_LTR_1"/>
    <property type="match status" value="1"/>
</dbReference>
<comment type="caution">
    <text evidence="11">The sequence shown here is derived from an EMBL/GenBank/DDBJ whole genome shotgun (WGS) entry which is preliminary data.</text>
</comment>
<dbReference type="CDD" id="cd09274">
    <property type="entry name" value="RNase_HI_RT_Ty3"/>
    <property type="match status" value="1"/>
</dbReference>
<evidence type="ECO:0000313" key="11">
    <source>
        <dbReference type="EMBL" id="KAJ1525507.1"/>
    </source>
</evidence>
<dbReference type="SUPFAM" id="SSF53098">
    <property type="entry name" value="Ribonuclease H-like"/>
    <property type="match status" value="1"/>
</dbReference>
<dbReference type="InterPro" id="IPR041373">
    <property type="entry name" value="RT_RNaseH"/>
</dbReference>
<dbReference type="EC" id="2.7.7.49" evidence="1"/>
<evidence type="ECO:0000256" key="4">
    <source>
        <dbReference type="ARBA" id="ARBA00022722"/>
    </source>
</evidence>
<feature type="compositionally biased region" description="Polar residues" evidence="8">
    <location>
        <begin position="1247"/>
        <end position="1256"/>
    </location>
</feature>
<sequence>MADAAPKPLRPGDDLEAQWKRFKWEFAGHVEFDTHRSRWSLQMKAKYLVQCIGLECDYLHEGASAATKADPELLMGYIDDKIKPTLNACFERYLFKQIVRKPQEDIDQFVSRCRSKLENCGLEEGEHVNNNIIDTLVHNLEDLTLQQLLFRTPQAELTLSKTEQGNQGQDPSPQVHQERGTRPSGRTRPDHQRQHAEDTQIASYDVEFKMDTGAEVNVMPKRVLDRIYNGSYVLQPTDIVLEVYGGTLLRPIGTITISDCTLNDRSLSLQFVVADVESVPLLGLPSCEEYGLITRSSFKTKVRPKRIYQVSLCVAHNPPILYNVNVSECSVPPRVSPAKRKVTFASPLVTNLGDLSKAHGKVFSDVKSVISCYPNVFTNSPGKFPFKYHLDIDPNIKAVATPSRRVPHKLKDRYKNYLDQLCKDNIIKKCDNPVGWVSPVVLLEKPDQSLRVCLDPKHLNKALSRPFFEIPSVEDINASLCNKRYFTVLDFASGFWHCELDSQSSKVCQFSTPYGVFQFKRLPFGLSASPEIFQKAVSDIFGDIDGVLTFFDDVILSAKTSDEHDVLFRKVIERAEQYNVHFKPAKLQYKQNSVKFMGNIYSEQGRLPDPARLEAIKNLQNPNNVKELQRFLGIDNFVREFVPNLADDTNFLRQLLRKNVEWLWLPAHSEAVDRVKTKICNATALSNFDPSLPATIQCDASQYGLGVCLLQTKPVAFASRGLTQCEQNYAQVEKELLAIVYSCQKFHHYIYGNPKIVILTDHKPLVSIFKQPISTINSKRITRLVLKTLAYNLDVQYLPGKYMYVADALSRDFLKCHPDEEVLMYQVHSVTVNTVFSRDQVYVVSTKNDPLLQEVMKFVKTSWPKTSNKLSVKAKKIFHCRSDLTVANNLLYFKNRLVVPSELQNQVLHLLHEGHQGMVRSKALASQTVFWPGISKDIEDFVSQCHVCNRHAPLQRKTEIVLREIPELPYEVIACDILDFKSQPYLIVIDSYSKWLDVVKISDKTAQSVVTVLESLFAIHGIPRIVLADNMPFLSHRCQTFSEEFGFKFVTCSPHYHQSNGLAEKACDVARKSKCQDDTEANLQKCLLHYRTTPIPDLNASPSQLLMSRRLRTKLPIRSSVLKPFVVPDVHSKLCLKQKKMQQNYNKSAKRKDVSYDVGDYVYVLNVLTNVWEPGIIMQICKEPRSYIVQTTGSALRRNSSMIKPRKNDDPVMSHEACLAYNAVFSHQPPNVPPQDQERPLRRSNRTIRSPQRLNL</sequence>
<dbReference type="AlphaFoldDB" id="A0AAV7XHF2"/>
<dbReference type="Proteomes" id="UP001075354">
    <property type="component" value="Chromosome 8"/>
</dbReference>
<dbReference type="FunFam" id="3.30.420.10:FF:000063">
    <property type="entry name" value="Retrovirus-related Pol polyprotein from transposon 297-like Protein"/>
    <property type="match status" value="1"/>
</dbReference>
<keyword evidence="6" id="KW-0378">Hydrolase</keyword>
<dbReference type="Gene3D" id="3.30.420.10">
    <property type="entry name" value="Ribonuclease H-like superfamily/Ribonuclease H"/>
    <property type="match status" value="1"/>
</dbReference>
<dbReference type="InterPro" id="IPR041588">
    <property type="entry name" value="Integrase_H2C2"/>
</dbReference>
<feature type="compositionally biased region" description="Polar residues" evidence="8">
    <location>
        <begin position="160"/>
        <end position="175"/>
    </location>
</feature>
<evidence type="ECO:0000259" key="10">
    <source>
        <dbReference type="PROSITE" id="PS50994"/>
    </source>
</evidence>
<dbReference type="InterPro" id="IPR021109">
    <property type="entry name" value="Peptidase_aspartic_dom_sf"/>
</dbReference>
<dbReference type="EMBL" id="JAPTSV010000008">
    <property type="protein sequence ID" value="KAJ1525507.1"/>
    <property type="molecule type" value="Genomic_DNA"/>
</dbReference>
<dbReference type="Gene3D" id="3.10.10.10">
    <property type="entry name" value="HIV Type 1 Reverse Transcriptase, subunit A, domain 1"/>
    <property type="match status" value="1"/>
</dbReference>
<dbReference type="InterPro" id="IPR043502">
    <property type="entry name" value="DNA/RNA_pol_sf"/>
</dbReference>
<dbReference type="FunFam" id="3.30.70.270:FF:000063">
    <property type="entry name" value="Zinc knuckle domaincontaining protein"/>
    <property type="match status" value="1"/>
</dbReference>
<feature type="domain" description="Integrase catalytic" evidence="10">
    <location>
        <begin position="965"/>
        <end position="1124"/>
    </location>
</feature>
<keyword evidence="12" id="KW-1185">Reference proteome</keyword>
<dbReference type="FunFam" id="1.10.340.70:FF:000003">
    <property type="entry name" value="Protein CBG25708"/>
    <property type="match status" value="1"/>
</dbReference>
<evidence type="ECO:0000256" key="6">
    <source>
        <dbReference type="ARBA" id="ARBA00022801"/>
    </source>
</evidence>
<evidence type="ECO:0000256" key="3">
    <source>
        <dbReference type="ARBA" id="ARBA00022695"/>
    </source>
</evidence>
<dbReference type="CDD" id="cd01647">
    <property type="entry name" value="RT_LTR"/>
    <property type="match status" value="1"/>
</dbReference>
<dbReference type="Gene3D" id="1.10.340.70">
    <property type="match status" value="1"/>
</dbReference>
<dbReference type="Pfam" id="PF00078">
    <property type="entry name" value="RVT_1"/>
    <property type="match status" value="1"/>
</dbReference>
<dbReference type="Pfam" id="PF17917">
    <property type="entry name" value="RT_RNaseH"/>
    <property type="match status" value="1"/>
</dbReference>
<dbReference type="Gene3D" id="3.30.70.270">
    <property type="match status" value="2"/>
</dbReference>
<dbReference type="GO" id="GO:0004519">
    <property type="term" value="F:endonuclease activity"/>
    <property type="evidence" value="ECO:0007669"/>
    <property type="project" value="UniProtKB-KW"/>
</dbReference>
<evidence type="ECO:0000256" key="2">
    <source>
        <dbReference type="ARBA" id="ARBA00022679"/>
    </source>
</evidence>
<feature type="compositionally biased region" description="Basic and acidic residues" evidence="8">
    <location>
        <begin position="176"/>
        <end position="198"/>
    </location>
</feature>
<dbReference type="PANTHER" id="PTHR37984">
    <property type="entry name" value="PROTEIN CBG26694"/>
    <property type="match status" value="1"/>
</dbReference>
<dbReference type="PROSITE" id="PS50994">
    <property type="entry name" value="INTEGRASE"/>
    <property type="match status" value="1"/>
</dbReference>
<dbReference type="InterPro" id="IPR050951">
    <property type="entry name" value="Retrovirus_Pol_polyprotein"/>
</dbReference>
<feature type="domain" description="Reverse transcriptase" evidence="9">
    <location>
        <begin position="424"/>
        <end position="601"/>
    </location>
</feature>
<dbReference type="SUPFAM" id="SSF56672">
    <property type="entry name" value="DNA/RNA polymerases"/>
    <property type="match status" value="1"/>
</dbReference>
<keyword evidence="2" id="KW-0808">Transferase</keyword>
<evidence type="ECO:0000256" key="8">
    <source>
        <dbReference type="SAM" id="MobiDB-lite"/>
    </source>
</evidence>
<feature type="region of interest" description="Disordered" evidence="8">
    <location>
        <begin position="1228"/>
        <end position="1256"/>
    </location>
</feature>
<proteinExistence type="predicted"/>
<dbReference type="Pfam" id="PF17921">
    <property type="entry name" value="Integrase_H2C2"/>
    <property type="match status" value="1"/>
</dbReference>
<feature type="region of interest" description="Disordered" evidence="8">
    <location>
        <begin position="160"/>
        <end position="200"/>
    </location>
</feature>
<keyword evidence="7" id="KW-0695">RNA-directed DNA polymerase</keyword>
<dbReference type="GO" id="GO:0003676">
    <property type="term" value="F:nucleic acid binding"/>
    <property type="evidence" value="ECO:0007669"/>
    <property type="project" value="InterPro"/>
</dbReference>
<dbReference type="Gene3D" id="2.40.70.10">
    <property type="entry name" value="Acid Proteases"/>
    <property type="match status" value="1"/>
</dbReference>
<keyword evidence="3" id="KW-0548">Nucleotidyltransferase</keyword>
<dbReference type="PROSITE" id="PS50878">
    <property type="entry name" value="RT_POL"/>
    <property type="match status" value="1"/>
</dbReference>
<dbReference type="InterPro" id="IPR036397">
    <property type="entry name" value="RNaseH_sf"/>
</dbReference>
<evidence type="ECO:0000256" key="7">
    <source>
        <dbReference type="ARBA" id="ARBA00022918"/>
    </source>
</evidence>
<dbReference type="FunFam" id="3.10.20.370:FF:000001">
    <property type="entry name" value="Retrovirus-related Pol polyprotein from transposon 17.6-like protein"/>
    <property type="match status" value="1"/>
</dbReference>
<name>A0AAV7XHF2_9NEOP</name>
<dbReference type="InterPro" id="IPR043128">
    <property type="entry name" value="Rev_trsase/Diguanyl_cyclase"/>
</dbReference>
<dbReference type="GO" id="GO:0015074">
    <property type="term" value="P:DNA integration"/>
    <property type="evidence" value="ECO:0007669"/>
    <property type="project" value="InterPro"/>
</dbReference>
<dbReference type="InterPro" id="IPR000477">
    <property type="entry name" value="RT_dom"/>
</dbReference>
<reference evidence="11" key="1">
    <citation type="submission" date="2022-12" db="EMBL/GenBank/DDBJ databases">
        <title>Chromosome-level genome assembly of the bean flower thrips Megalurothrips usitatus.</title>
        <authorList>
            <person name="Ma L."/>
            <person name="Liu Q."/>
            <person name="Li H."/>
            <person name="Cai W."/>
        </authorList>
    </citation>
    <scope>NUCLEOTIDE SEQUENCE</scope>
    <source>
        <strain evidence="11">Cailab_2022a</strain>
    </source>
</reference>
<keyword evidence="4" id="KW-0540">Nuclease</keyword>
<keyword evidence="5" id="KW-0255">Endonuclease</keyword>
<accession>A0AAV7XHF2</accession>
<dbReference type="InterPro" id="IPR001584">
    <property type="entry name" value="Integrase_cat-core"/>
</dbReference>